<protein>
    <submittedName>
        <fullName evidence="1">Uncharacterized protein</fullName>
    </submittedName>
</protein>
<proteinExistence type="predicted"/>
<sequence length="93" mass="10055">MHCWVLGYAQGAVIRVACKDAFAGKPAPTVDLWFAEDVINGEYSCGSGLAGDLTAQQSFPPQLYTHKFALYAGIHALFMGILDTSLYPRPLSC</sequence>
<gene>
    <name evidence="1" type="ORF">SAMN04489798_2635</name>
</gene>
<dbReference type="EMBL" id="LT629705">
    <property type="protein sequence ID" value="SDO31552.1"/>
    <property type="molecule type" value="Genomic_DNA"/>
</dbReference>
<dbReference type="AlphaFoldDB" id="A0A1H0IJH4"/>
<name>A0A1H0IJH4_9PSED</name>
<evidence type="ECO:0000313" key="1">
    <source>
        <dbReference type="EMBL" id="SDO31552.1"/>
    </source>
</evidence>
<evidence type="ECO:0000313" key="2">
    <source>
        <dbReference type="Proteomes" id="UP000198827"/>
    </source>
</evidence>
<dbReference type="Proteomes" id="UP000198827">
    <property type="component" value="Chromosome I"/>
</dbReference>
<accession>A0A1H0IJH4</accession>
<organism evidence="1 2">
    <name type="scientific">Pseudomonas arsenicoxydans</name>
    <dbReference type="NCBI Taxonomy" id="702115"/>
    <lineage>
        <taxon>Bacteria</taxon>
        <taxon>Pseudomonadati</taxon>
        <taxon>Pseudomonadota</taxon>
        <taxon>Gammaproteobacteria</taxon>
        <taxon>Pseudomonadales</taxon>
        <taxon>Pseudomonadaceae</taxon>
        <taxon>Pseudomonas</taxon>
    </lineage>
</organism>
<reference evidence="1 2" key="1">
    <citation type="submission" date="2016-10" db="EMBL/GenBank/DDBJ databases">
        <authorList>
            <person name="de Groot N.N."/>
        </authorList>
    </citation>
    <scope>NUCLEOTIDE SEQUENCE [LARGE SCALE GENOMIC DNA]</scope>
    <source>
        <strain evidence="1 2">CECT 7543</strain>
    </source>
</reference>